<dbReference type="EMBL" id="PIQN01000003">
    <property type="protein sequence ID" value="PKA45019.1"/>
    <property type="molecule type" value="Genomic_DNA"/>
</dbReference>
<comment type="caution">
    <text evidence="2">The sequence shown here is derived from an EMBL/GenBank/DDBJ whole genome shotgun (WGS) entry which is preliminary data.</text>
</comment>
<dbReference type="Proteomes" id="UP000232164">
    <property type="component" value="Unassembled WGS sequence"/>
</dbReference>
<evidence type="ECO:0000313" key="3">
    <source>
        <dbReference type="Proteomes" id="UP000232164"/>
    </source>
</evidence>
<feature type="region of interest" description="Disordered" evidence="1">
    <location>
        <begin position="1"/>
        <end position="32"/>
    </location>
</feature>
<dbReference type="STRING" id="1041146.GCA_000427985_01863"/>
<feature type="compositionally biased region" description="Basic and acidic residues" evidence="1">
    <location>
        <begin position="1"/>
        <end position="14"/>
    </location>
</feature>
<accession>A0A2N0DFZ8</accession>
<dbReference type="AlphaFoldDB" id="A0A2N0DFZ8"/>
<sequence>MQCESAARRGETAARGEAVPPPSPDAPAVSDDAISLDEEIRLLRDQLARKLQPQNAQLKRMLARFER</sequence>
<protein>
    <submittedName>
        <fullName evidence="2">Uncharacterized protein</fullName>
    </submittedName>
</protein>
<proteinExistence type="predicted"/>
<reference evidence="2 3" key="1">
    <citation type="submission" date="2017-11" db="EMBL/GenBank/DDBJ databases">
        <authorList>
            <person name="Han C.G."/>
        </authorList>
    </citation>
    <scope>NUCLEOTIDE SEQUENCE [LARGE SCALE GENOMIC DNA]</scope>
    <source>
        <strain evidence="2 3">HCNT1</strain>
    </source>
</reference>
<name>A0A2N0DFZ8_RHISU</name>
<organism evidence="2 3">
    <name type="scientific">Rhizobium sullae</name>
    <name type="common">Rhizobium hedysari</name>
    <dbReference type="NCBI Taxonomy" id="50338"/>
    <lineage>
        <taxon>Bacteria</taxon>
        <taxon>Pseudomonadati</taxon>
        <taxon>Pseudomonadota</taxon>
        <taxon>Alphaproteobacteria</taxon>
        <taxon>Hyphomicrobiales</taxon>
        <taxon>Rhizobiaceae</taxon>
        <taxon>Rhizobium/Agrobacterium group</taxon>
        <taxon>Rhizobium</taxon>
    </lineage>
</organism>
<gene>
    <name evidence="2" type="ORF">CWR43_04200</name>
</gene>
<reference evidence="2 3" key="2">
    <citation type="submission" date="2017-12" db="EMBL/GenBank/DDBJ databases">
        <title>Genome sequence of Rhizobium sullae HCNT1 isolated from Sulla coronaria nodules and featuring peculiar denitrification phenotypes.</title>
        <authorList>
            <person name="De Diego-Diaz B."/>
            <person name="Treu L."/>
            <person name="Campanaro S."/>
            <person name="Da Silva Duarte V."/>
            <person name="Basaglia M."/>
            <person name="Favaro L."/>
            <person name="Casella S."/>
            <person name="Squartini A."/>
        </authorList>
    </citation>
    <scope>NUCLEOTIDE SEQUENCE [LARGE SCALE GENOMIC DNA]</scope>
    <source>
        <strain evidence="2 3">HCNT1</strain>
    </source>
</reference>
<evidence type="ECO:0000256" key="1">
    <source>
        <dbReference type="SAM" id="MobiDB-lite"/>
    </source>
</evidence>
<evidence type="ECO:0000313" key="2">
    <source>
        <dbReference type="EMBL" id="PKA45019.1"/>
    </source>
</evidence>